<keyword evidence="1 10" id="KW-1003">Cell membrane</keyword>
<keyword evidence="2 10" id="KW-0132">Cell division</keyword>
<evidence type="ECO:0000259" key="12">
    <source>
        <dbReference type="Pfam" id="PF03033"/>
    </source>
</evidence>
<comment type="caution">
    <text evidence="14">The sequence shown here is derived from an EMBL/GenBank/DDBJ whole genome shotgun (WGS) entry which is preliminary data.</text>
</comment>
<comment type="similarity">
    <text evidence="10">Belongs to the glycosyltransferase 28 family. MurG subfamily.</text>
</comment>
<evidence type="ECO:0000256" key="10">
    <source>
        <dbReference type="HAMAP-Rule" id="MF_00033"/>
    </source>
</evidence>
<keyword evidence="4 10" id="KW-0808">Transferase</keyword>
<keyword evidence="6 10" id="KW-0573">Peptidoglycan synthesis</keyword>
<dbReference type="Gene3D" id="3.40.50.2000">
    <property type="entry name" value="Glycogen Phosphorylase B"/>
    <property type="match status" value="2"/>
</dbReference>
<feature type="transmembrane region" description="Helical" evidence="11">
    <location>
        <begin position="70"/>
        <end position="88"/>
    </location>
</feature>
<dbReference type="InterPro" id="IPR006009">
    <property type="entry name" value="GlcNAc_MurG"/>
</dbReference>
<feature type="transmembrane region" description="Helical" evidence="11">
    <location>
        <begin position="133"/>
        <end position="152"/>
    </location>
</feature>
<dbReference type="UniPathway" id="UPA00219"/>
<proteinExistence type="inferred from homology"/>
<comment type="catalytic activity">
    <reaction evidence="10">
        <text>di-trans,octa-cis-undecaprenyl diphospho-N-acetyl-alpha-D-muramoyl-L-alanyl-D-glutamyl-meso-2,6-diaminopimeloyl-D-alanyl-D-alanine + UDP-N-acetyl-alpha-D-glucosamine = di-trans,octa-cis-undecaprenyl diphospho-[N-acetyl-alpha-D-glucosaminyl-(1-&gt;4)]-N-acetyl-alpha-D-muramoyl-L-alanyl-D-glutamyl-meso-2,6-diaminopimeloyl-D-alanyl-D-alanine + UDP + H(+)</text>
        <dbReference type="Rhea" id="RHEA:31227"/>
        <dbReference type="ChEBI" id="CHEBI:15378"/>
        <dbReference type="ChEBI" id="CHEBI:57705"/>
        <dbReference type="ChEBI" id="CHEBI:58223"/>
        <dbReference type="ChEBI" id="CHEBI:61387"/>
        <dbReference type="ChEBI" id="CHEBI:61388"/>
        <dbReference type="EC" id="2.4.1.227"/>
    </reaction>
</comment>
<dbReference type="EMBL" id="MGDT01000007">
    <property type="protein sequence ID" value="OGL66576.1"/>
    <property type="molecule type" value="Genomic_DNA"/>
</dbReference>
<evidence type="ECO:0000256" key="5">
    <source>
        <dbReference type="ARBA" id="ARBA00022960"/>
    </source>
</evidence>
<dbReference type="STRING" id="1802385.A2856_02740"/>
<accession>A0A1F7TKQ8</accession>
<evidence type="ECO:0000256" key="4">
    <source>
        <dbReference type="ARBA" id="ARBA00022679"/>
    </source>
</evidence>
<keyword evidence="7 10" id="KW-0472">Membrane</keyword>
<dbReference type="EC" id="2.4.1.227" evidence="10"/>
<keyword evidence="8 10" id="KW-0131">Cell cycle</keyword>
<dbReference type="Pfam" id="PF04101">
    <property type="entry name" value="Glyco_tran_28_C"/>
    <property type="match status" value="1"/>
</dbReference>
<evidence type="ECO:0000259" key="13">
    <source>
        <dbReference type="Pfam" id="PF04101"/>
    </source>
</evidence>
<dbReference type="GO" id="GO:0005975">
    <property type="term" value="P:carbohydrate metabolic process"/>
    <property type="evidence" value="ECO:0007669"/>
    <property type="project" value="InterPro"/>
</dbReference>
<dbReference type="InterPro" id="IPR004276">
    <property type="entry name" value="GlycoTrans_28_N"/>
</dbReference>
<reference evidence="14 15" key="1">
    <citation type="journal article" date="2016" name="Nat. Commun.">
        <title>Thousands of microbial genomes shed light on interconnected biogeochemical processes in an aquifer system.</title>
        <authorList>
            <person name="Anantharaman K."/>
            <person name="Brown C.T."/>
            <person name="Hug L.A."/>
            <person name="Sharon I."/>
            <person name="Castelle C.J."/>
            <person name="Probst A.J."/>
            <person name="Thomas B.C."/>
            <person name="Singh A."/>
            <person name="Wilkins M.J."/>
            <person name="Karaoz U."/>
            <person name="Brodie E.L."/>
            <person name="Williams K.H."/>
            <person name="Hubbard S.S."/>
            <person name="Banfield J.F."/>
        </authorList>
    </citation>
    <scope>NUCLEOTIDE SEQUENCE [LARGE SCALE GENOMIC DNA]</scope>
</reference>
<feature type="transmembrane region" description="Helical" evidence="11">
    <location>
        <begin position="95"/>
        <end position="113"/>
    </location>
</feature>
<dbReference type="GO" id="GO:0051991">
    <property type="term" value="F:UDP-N-acetyl-D-glucosamine:N-acetylmuramoyl-L-alanyl-D-glutamyl-meso-2,6-diaminopimelyl-D-alanyl-D-alanine-diphosphoundecaprenol 4-beta-N-acetylglucosaminlytransferase activity"/>
    <property type="evidence" value="ECO:0007669"/>
    <property type="project" value="RHEA"/>
</dbReference>
<evidence type="ECO:0000256" key="1">
    <source>
        <dbReference type="ARBA" id="ARBA00022475"/>
    </source>
</evidence>
<comment type="function">
    <text evidence="10">Cell wall formation. Catalyzes the transfer of a GlcNAc subunit on undecaprenyl-pyrophosphoryl-MurNAc-pentapeptide (lipid intermediate I) to form undecaprenyl-pyrophosphoryl-MurNAc-(pentapeptide)GlcNAc (lipid intermediate II).</text>
</comment>
<evidence type="ECO:0000313" key="14">
    <source>
        <dbReference type="EMBL" id="OGL66576.1"/>
    </source>
</evidence>
<evidence type="ECO:0000256" key="6">
    <source>
        <dbReference type="ARBA" id="ARBA00022984"/>
    </source>
</evidence>
<dbReference type="GO" id="GO:0009252">
    <property type="term" value="P:peptidoglycan biosynthetic process"/>
    <property type="evidence" value="ECO:0007669"/>
    <property type="project" value="UniProtKB-UniRule"/>
</dbReference>
<comment type="subcellular location">
    <subcellularLocation>
        <location evidence="10">Cell membrane</location>
        <topology evidence="10">Peripheral membrane protein</topology>
        <orientation evidence="10">Cytoplasmic side</orientation>
    </subcellularLocation>
</comment>
<dbReference type="GO" id="GO:0008360">
    <property type="term" value="P:regulation of cell shape"/>
    <property type="evidence" value="ECO:0007669"/>
    <property type="project" value="UniProtKB-KW"/>
</dbReference>
<evidence type="ECO:0000256" key="8">
    <source>
        <dbReference type="ARBA" id="ARBA00023306"/>
    </source>
</evidence>
<evidence type="ECO:0000256" key="7">
    <source>
        <dbReference type="ARBA" id="ARBA00023136"/>
    </source>
</evidence>
<comment type="caution">
    <text evidence="10">Lacks conserved residue(s) required for the propagation of feature annotation.</text>
</comment>
<evidence type="ECO:0000313" key="15">
    <source>
        <dbReference type="Proteomes" id="UP000177885"/>
    </source>
</evidence>
<protein>
    <recommendedName>
        <fullName evidence="10">UDP-N-acetylglucosamine--N-acetylmuramyl-(pentapeptide) pyrophosphoryl-undecaprenol N-acetylglucosamine transferase</fullName>
        <ecNumber evidence="10">2.4.1.227</ecNumber>
    </recommendedName>
    <alternativeName>
        <fullName evidence="10">Undecaprenyl-PP-MurNAc-pentapeptide-UDPGlcNAc GlcNAc transferase</fullName>
    </alternativeName>
</protein>
<organism evidence="14 15">
    <name type="scientific">Candidatus Uhrbacteria bacterium RIFCSPHIGHO2_01_FULL_63_20</name>
    <dbReference type="NCBI Taxonomy" id="1802385"/>
    <lineage>
        <taxon>Bacteria</taxon>
        <taxon>Candidatus Uhriibacteriota</taxon>
    </lineage>
</organism>
<sequence length="356" mass="38080">MTILLAGGGTLGPVTPLIAIVEAWKNADPSARFVWVGTRNGPEAELVRAEGIKFLYLPVARLTRYPSLEWLTLPWRIVSAFVMAWLILGREKPSLVAVAGGYTGVPLAYAAFLRGIPVWTHQPDVKPLLSNRLITPVATLVTLAWSVTAASFPKAKTEVVGNPVRAMMRAGAKDRAANRFNLDLRLPTLLVFGGGGGAKWLNQMCMDMAPKLVGVANVIHITGVGKMKPAYQRFGPHYHAVELLTDGMNDAIAAADVVLARAGMGTISELSALRKAAVLVPIPGSTQEANARVIGESGAATVFSQPLATLGDLEKAILGLLGDELKRRELGNRLASALPTDVAEKIVHRLQRIVKK</sequence>
<dbReference type="HAMAP" id="MF_00033">
    <property type="entry name" value="MurG"/>
    <property type="match status" value="1"/>
</dbReference>
<keyword evidence="9 10" id="KW-0961">Cell wall biogenesis/degradation</keyword>
<keyword evidence="11" id="KW-1133">Transmembrane helix</keyword>
<dbReference type="GO" id="GO:0050511">
    <property type="term" value="F:undecaprenyldiphospho-muramoylpentapeptide beta-N-acetylglucosaminyltransferase activity"/>
    <property type="evidence" value="ECO:0007669"/>
    <property type="project" value="UniProtKB-UniRule"/>
</dbReference>
<dbReference type="SUPFAM" id="SSF53756">
    <property type="entry name" value="UDP-Glycosyltransferase/glycogen phosphorylase"/>
    <property type="match status" value="1"/>
</dbReference>
<name>A0A1F7TKQ8_9BACT</name>
<dbReference type="GO" id="GO:0071555">
    <property type="term" value="P:cell wall organization"/>
    <property type="evidence" value="ECO:0007669"/>
    <property type="project" value="UniProtKB-KW"/>
</dbReference>
<dbReference type="PANTHER" id="PTHR21015">
    <property type="entry name" value="UDP-N-ACETYLGLUCOSAMINE--N-ACETYLMURAMYL-(PENTAPEPTIDE) PYROPHOSPHORYL-UNDECAPRENOL N-ACETYLGLUCOSAMINE TRANSFERASE 1"/>
    <property type="match status" value="1"/>
</dbReference>
<dbReference type="Proteomes" id="UP000177885">
    <property type="component" value="Unassembled WGS sequence"/>
</dbReference>
<comment type="pathway">
    <text evidence="10">Cell wall biogenesis; peptidoglycan biosynthesis.</text>
</comment>
<evidence type="ECO:0000256" key="11">
    <source>
        <dbReference type="SAM" id="Phobius"/>
    </source>
</evidence>
<feature type="binding site" evidence="10">
    <location>
        <position position="287"/>
    </location>
    <ligand>
        <name>UDP-N-acetyl-alpha-D-glucosamine</name>
        <dbReference type="ChEBI" id="CHEBI:57705"/>
    </ligand>
</feature>
<evidence type="ECO:0000256" key="9">
    <source>
        <dbReference type="ARBA" id="ARBA00023316"/>
    </source>
</evidence>
<feature type="domain" description="Glycosyltransferase family 28 N-terminal" evidence="12">
    <location>
        <begin position="3"/>
        <end position="140"/>
    </location>
</feature>
<dbReference type="InterPro" id="IPR007235">
    <property type="entry name" value="Glyco_trans_28_C"/>
</dbReference>
<dbReference type="PANTHER" id="PTHR21015:SF22">
    <property type="entry name" value="GLYCOSYLTRANSFERASE"/>
    <property type="match status" value="1"/>
</dbReference>
<evidence type="ECO:0000256" key="3">
    <source>
        <dbReference type="ARBA" id="ARBA00022676"/>
    </source>
</evidence>
<keyword evidence="11" id="KW-0812">Transmembrane</keyword>
<keyword evidence="5 10" id="KW-0133">Cell shape</keyword>
<keyword evidence="3 10" id="KW-0328">Glycosyltransferase</keyword>
<feature type="domain" description="Glycosyl transferase family 28 C-terminal" evidence="13">
    <location>
        <begin position="188"/>
        <end position="329"/>
    </location>
</feature>
<gene>
    <name evidence="10" type="primary">murG</name>
    <name evidence="14" type="ORF">A2856_02740</name>
</gene>
<dbReference type="Pfam" id="PF03033">
    <property type="entry name" value="Glyco_transf_28"/>
    <property type="match status" value="1"/>
</dbReference>
<evidence type="ECO:0000256" key="2">
    <source>
        <dbReference type="ARBA" id="ARBA00022618"/>
    </source>
</evidence>
<dbReference type="AlphaFoldDB" id="A0A1F7TKQ8"/>
<dbReference type="GO" id="GO:0005886">
    <property type="term" value="C:plasma membrane"/>
    <property type="evidence" value="ECO:0007669"/>
    <property type="project" value="UniProtKB-SubCell"/>
</dbReference>
<feature type="binding site" evidence="10">
    <location>
        <position position="165"/>
    </location>
    <ligand>
        <name>UDP-N-acetyl-alpha-D-glucosamine</name>
        <dbReference type="ChEBI" id="CHEBI:57705"/>
    </ligand>
</feature>
<dbReference type="CDD" id="cd03785">
    <property type="entry name" value="GT28_MurG"/>
    <property type="match status" value="1"/>
</dbReference>
<dbReference type="GO" id="GO:0051301">
    <property type="term" value="P:cell division"/>
    <property type="evidence" value="ECO:0007669"/>
    <property type="project" value="UniProtKB-KW"/>
</dbReference>